<reference evidence="1 2" key="1">
    <citation type="submission" date="2008-10" db="EMBL/GenBank/DDBJ databases">
        <authorList>
            <person name="Qin X."/>
            <person name="Bachman B."/>
            <person name="Battles P."/>
            <person name="Bell A."/>
            <person name="Bess C."/>
            <person name="Bickham C."/>
            <person name="Chaboub L."/>
            <person name="Chen D."/>
            <person name="Coyle M."/>
            <person name="Deiros D.R."/>
            <person name="Dinh H."/>
            <person name="Forbes L."/>
            <person name="Fowler G."/>
            <person name="Francisco L."/>
            <person name="Fu Q."/>
            <person name="Gubbala S."/>
            <person name="Hale W."/>
            <person name="Han Y."/>
            <person name="Hemphill L."/>
            <person name="Highlander S.K."/>
            <person name="Hirani K."/>
            <person name="Hogues M."/>
            <person name="Jackson L."/>
            <person name="Jakkamsetti A."/>
            <person name="Javaid M."/>
            <person name="Jiang H."/>
            <person name="Korchina V."/>
            <person name="Kovar C."/>
            <person name="Lara F."/>
            <person name="Lee S."/>
            <person name="Mata R."/>
            <person name="Mathew T."/>
            <person name="Moen C."/>
            <person name="Morales K."/>
            <person name="Munidasa M."/>
            <person name="Nazareth L."/>
            <person name="Ngo R."/>
            <person name="Nguyen L."/>
            <person name="Okwuonu G."/>
            <person name="Ongeri F."/>
            <person name="Patil S."/>
            <person name="Petrosino J."/>
            <person name="Pham C."/>
            <person name="Pham P."/>
            <person name="Pu L.-L."/>
            <person name="Puazo M."/>
            <person name="Raj R."/>
            <person name="Reid J."/>
            <person name="Rouhana J."/>
            <person name="Saada N."/>
            <person name="Shang Y."/>
            <person name="Simmons D."/>
            <person name="Thornton R."/>
            <person name="Warren J."/>
            <person name="Weissenberger G."/>
            <person name="Zhang J."/>
            <person name="Zhang L."/>
            <person name="Zhou C."/>
            <person name="Zhu D."/>
            <person name="Muzny D."/>
            <person name="Worley K."/>
            <person name="Gibbs R."/>
        </authorList>
    </citation>
    <scope>NUCLEOTIDE SEQUENCE [LARGE SCALE GENOMIC DNA]</scope>
    <source>
        <strain evidence="1 2">ATCC 51172</strain>
    </source>
</reference>
<dbReference type="AlphaFoldDB" id="C2BET2"/>
<proteinExistence type="predicted"/>
<evidence type="ECO:0000313" key="2">
    <source>
        <dbReference type="Proteomes" id="UP000005984"/>
    </source>
</evidence>
<organism evidence="1 2">
    <name type="scientific">Anaerococcus lactolyticus ATCC 51172</name>
    <dbReference type="NCBI Taxonomy" id="525254"/>
    <lineage>
        <taxon>Bacteria</taxon>
        <taxon>Bacillati</taxon>
        <taxon>Bacillota</taxon>
        <taxon>Tissierellia</taxon>
        <taxon>Tissierellales</taxon>
        <taxon>Peptoniphilaceae</taxon>
        <taxon>Anaerococcus</taxon>
    </lineage>
</organism>
<gene>
    <name evidence="1" type="ORF">HMPREF0072_0852</name>
</gene>
<evidence type="ECO:0000313" key="1">
    <source>
        <dbReference type="EMBL" id="EEI86594.1"/>
    </source>
</evidence>
<accession>C2BET2</accession>
<dbReference type="RefSeq" id="WP_004826825.1">
    <property type="nucleotide sequence ID" value="NZ_GG666044.1"/>
</dbReference>
<protein>
    <submittedName>
        <fullName evidence="1">Uncharacterized protein</fullName>
    </submittedName>
</protein>
<dbReference type="EMBL" id="ABYO01000191">
    <property type="protein sequence ID" value="EEI86594.1"/>
    <property type="molecule type" value="Genomic_DNA"/>
</dbReference>
<name>C2BET2_9FIRM</name>
<sequence length="57" mass="6756">MNREYLLIGIALGAEKAEDYDIILTEEEKERIKRYQEESAKAKKEGRHIVWYAPDDE</sequence>
<dbReference type="Proteomes" id="UP000005984">
    <property type="component" value="Unassembled WGS sequence"/>
</dbReference>
<dbReference type="HOGENOM" id="CLU_2986439_0_0_9"/>
<keyword evidence="2" id="KW-1185">Reference proteome</keyword>
<comment type="caution">
    <text evidence="1">The sequence shown here is derived from an EMBL/GenBank/DDBJ whole genome shotgun (WGS) entry which is preliminary data.</text>
</comment>